<comment type="subcellular location">
    <subcellularLocation>
        <location evidence="1">Secreted</location>
    </subcellularLocation>
</comment>
<dbReference type="AlphaFoldDB" id="A0A0L0TD27"/>
<dbReference type="Pfam" id="PF02128">
    <property type="entry name" value="Peptidase_M36"/>
    <property type="match status" value="1"/>
</dbReference>
<evidence type="ECO:0000313" key="4">
    <source>
        <dbReference type="Proteomes" id="UP000054350"/>
    </source>
</evidence>
<dbReference type="EMBL" id="GG745382">
    <property type="protein sequence ID" value="KNE72642.1"/>
    <property type="molecule type" value="Genomic_DNA"/>
</dbReference>
<comment type="similarity">
    <text evidence="1">Belongs to the peptidase M36 family.</text>
</comment>
<feature type="compositionally biased region" description="Low complexity" evidence="2">
    <location>
        <begin position="192"/>
        <end position="208"/>
    </location>
</feature>
<dbReference type="VEuPathDB" id="FungiDB:AMAG_20488"/>
<dbReference type="Gene3D" id="1.10.390.10">
    <property type="entry name" value="Neutral Protease Domain 2"/>
    <property type="match status" value="1"/>
</dbReference>
<keyword evidence="1" id="KW-0862">Zinc</keyword>
<dbReference type="GO" id="GO:0008270">
    <property type="term" value="F:zinc ion binding"/>
    <property type="evidence" value="ECO:0007669"/>
    <property type="project" value="InterPro"/>
</dbReference>
<dbReference type="Proteomes" id="UP000054350">
    <property type="component" value="Unassembled WGS sequence"/>
</dbReference>
<keyword evidence="4" id="KW-1185">Reference proteome</keyword>
<dbReference type="GO" id="GO:0004222">
    <property type="term" value="F:metalloendopeptidase activity"/>
    <property type="evidence" value="ECO:0007669"/>
    <property type="project" value="InterPro"/>
</dbReference>
<keyword evidence="1" id="KW-0964">Secreted</keyword>
<dbReference type="GO" id="GO:0006508">
    <property type="term" value="P:proteolysis"/>
    <property type="evidence" value="ECO:0007669"/>
    <property type="project" value="UniProtKB-KW"/>
</dbReference>
<dbReference type="InterPro" id="IPR001842">
    <property type="entry name" value="Peptidase_M36"/>
</dbReference>
<dbReference type="InterPro" id="IPR027268">
    <property type="entry name" value="Peptidase_M4/M1_CTD_sf"/>
</dbReference>
<sequence length="238" mass="25071">MFALAVDVLDNPTVTRNTATPFAPYVAGNPAGLRTYPYTSDMAVNPSTYSFLALDAYQEVHKAGEASSSVEEWVLNDAQQAVAAAAAAGVPAGPPPQMRLHRSLSTKSTASADSAAELQMLLSEFDEMEAAQANARRASVAEKRVTPAEFLATYADPDVLAELERLIAARLHGQQEGQGEMGVPEIKVTAASAASGSASRNTSARSSTVLGMVTHTLEVQPEAKDDDELDDGKDMGEE</sequence>
<evidence type="ECO:0000256" key="1">
    <source>
        <dbReference type="RuleBase" id="RU364017"/>
    </source>
</evidence>
<feature type="region of interest" description="Disordered" evidence="2">
    <location>
        <begin position="192"/>
        <end position="238"/>
    </location>
</feature>
<reference evidence="4" key="2">
    <citation type="submission" date="2009-11" db="EMBL/GenBank/DDBJ databases">
        <title>The Genome Sequence of Allomyces macrogynus strain ATCC 38327.</title>
        <authorList>
            <consortium name="The Broad Institute Genome Sequencing Platform"/>
            <person name="Russ C."/>
            <person name="Cuomo C."/>
            <person name="Shea T."/>
            <person name="Young S.K."/>
            <person name="Zeng Q."/>
            <person name="Koehrsen M."/>
            <person name="Haas B."/>
            <person name="Borodovsky M."/>
            <person name="Guigo R."/>
            <person name="Alvarado L."/>
            <person name="Berlin A."/>
            <person name="Borenstein D."/>
            <person name="Chen Z."/>
            <person name="Engels R."/>
            <person name="Freedman E."/>
            <person name="Gellesch M."/>
            <person name="Goldberg J."/>
            <person name="Griggs A."/>
            <person name="Gujja S."/>
            <person name="Heiman D."/>
            <person name="Hepburn T."/>
            <person name="Howarth C."/>
            <person name="Jen D."/>
            <person name="Larson L."/>
            <person name="Lewis B."/>
            <person name="Mehta T."/>
            <person name="Park D."/>
            <person name="Pearson M."/>
            <person name="Roberts A."/>
            <person name="Saif S."/>
            <person name="Shenoy N."/>
            <person name="Sisk P."/>
            <person name="Stolte C."/>
            <person name="Sykes S."/>
            <person name="Walk T."/>
            <person name="White J."/>
            <person name="Yandava C."/>
            <person name="Burger G."/>
            <person name="Gray M.W."/>
            <person name="Holland P.W.H."/>
            <person name="King N."/>
            <person name="Lang F.B.F."/>
            <person name="Roger A.J."/>
            <person name="Ruiz-Trillo I."/>
            <person name="Lander E."/>
            <person name="Nusbaum C."/>
        </authorList>
    </citation>
    <scope>NUCLEOTIDE SEQUENCE [LARGE SCALE GENOMIC DNA]</scope>
    <source>
        <strain evidence="4">ATCC 38327</strain>
    </source>
</reference>
<keyword evidence="1" id="KW-0482">Metalloprotease</keyword>
<protein>
    <recommendedName>
        <fullName evidence="1">Extracellular metalloproteinase</fullName>
        <ecNumber evidence="1">3.4.24.-</ecNumber>
    </recommendedName>
    <alternativeName>
        <fullName evidence="1">Fungalysin</fullName>
    </alternativeName>
</protein>
<reference evidence="3 4" key="1">
    <citation type="submission" date="2009-11" db="EMBL/GenBank/DDBJ databases">
        <title>Annotation of Allomyces macrogynus ATCC 38327.</title>
        <authorList>
            <consortium name="The Broad Institute Genome Sequencing Platform"/>
            <person name="Russ C."/>
            <person name="Cuomo C."/>
            <person name="Burger G."/>
            <person name="Gray M.W."/>
            <person name="Holland P.W.H."/>
            <person name="King N."/>
            <person name="Lang F.B.F."/>
            <person name="Roger A.J."/>
            <person name="Ruiz-Trillo I."/>
            <person name="Young S.K."/>
            <person name="Zeng Q."/>
            <person name="Gargeya S."/>
            <person name="Fitzgerald M."/>
            <person name="Haas B."/>
            <person name="Abouelleil A."/>
            <person name="Alvarado L."/>
            <person name="Arachchi H.M."/>
            <person name="Berlin A."/>
            <person name="Chapman S.B."/>
            <person name="Gearin G."/>
            <person name="Goldberg J."/>
            <person name="Griggs A."/>
            <person name="Gujja S."/>
            <person name="Hansen M."/>
            <person name="Heiman D."/>
            <person name="Howarth C."/>
            <person name="Larimer J."/>
            <person name="Lui A."/>
            <person name="MacDonald P.J.P."/>
            <person name="McCowen C."/>
            <person name="Montmayeur A."/>
            <person name="Murphy C."/>
            <person name="Neiman D."/>
            <person name="Pearson M."/>
            <person name="Priest M."/>
            <person name="Roberts A."/>
            <person name="Saif S."/>
            <person name="Shea T."/>
            <person name="Sisk P."/>
            <person name="Stolte C."/>
            <person name="Sykes S."/>
            <person name="Wortman J."/>
            <person name="Nusbaum C."/>
            <person name="Birren B."/>
        </authorList>
    </citation>
    <scope>NUCLEOTIDE SEQUENCE [LARGE SCALE GENOMIC DNA]</scope>
    <source>
        <strain evidence="3 4">ATCC 38327</strain>
    </source>
</reference>
<comment type="cofactor">
    <cofactor evidence="1">
        <name>Zn(2+)</name>
        <dbReference type="ChEBI" id="CHEBI:29105"/>
    </cofactor>
</comment>
<dbReference type="GO" id="GO:0005615">
    <property type="term" value="C:extracellular space"/>
    <property type="evidence" value="ECO:0007669"/>
    <property type="project" value="InterPro"/>
</dbReference>
<proteinExistence type="inferred from homology"/>
<accession>A0A0L0TD27</accession>
<organism evidence="3 4">
    <name type="scientific">Allomyces macrogynus (strain ATCC 38327)</name>
    <name type="common">Allomyces javanicus var. macrogynus</name>
    <dbReference type="NCBI Taxonomy" id="578462"/>
    <lineage>
        <taxon>Eukaryota</taxon>
        <taxon>Fungi</taxon>
        <taxon>Fungi incertae sedis</taxon>
        <taxon>Blastocladiomycota</taxon>
        <taxon>Blastocladiomycetes</taxon>
        <taxon>Blastocladiales</taxon>
        <taxon>Blastocladiaceae</taxon>
        <taxon>Allomyces</taxon>
    </lineage>
</organism>
<keyword evidence="1" id="KW-0378">Hydrolase</keyword>
<keyword evidence="1" id="KW-0645">Protease</keyword>
<keyword evidence="1" id="KW-0865">Zymogen</keyword>
<dbReference type="EC" id="3.4.24.-" evidence="1"/>
<dbReference type="OrthoDB" id="3227768at2759"/>
<name>A0A0L0TD27_ALLM3</name>
<keyword evidence="1" id="KW-0479">Metal-binding</keyword>
<feature type="region of interest" description="Disordered" evidence="2">
    <location>
        <begin position="86"/>
        <end position="109"/>
    </location>
</feature>
<gene>
    <name evidence="3" type="ORF">AMAG_20488</name>
</gene>
<evidence type="ECO:0000313" key="3">
    <source>
        <dbReference type="EMBL" id="KNE72642.1"/>
    </source>
</evidence>
<evidence type="ECO:0000256" key="2">
    <source>
        <dbReference type="SAM" id="MobiDB-lite"/>
    </source>
</evidence>